<keyword evidence="5" id="KW-1185">Reference proteome</keyword>
<comment type="caution">
    <text evidence="3">The sequence shown here is derived from an EMBL/GenBank/DDBJ whole genome shotgun (WGS) entry which is preliminary data.</text>
</comment>
<evidence type="ECO:0000313" key="6">
    <source>
        <dbReference type="Proteomes" id="UP001299608"/>
    </source>
</evidence>
<dbReference type="GeneID" id="97209178"/>
<dbReference type="EMBL" id="JAAITT010000005">
    <property type="protein sequence ID" value="NSJ48130.1"/>
    <property type="molecule type" value="Genomic_DNA"/>
</dbReference>
<name>A0AAW5BZ08_9FIRM</name>
<dbReference type="EMBL" id="JAKNGE010000012">
    <property type="protein sequence ID" value="MCG4746064.1"/>
    <property type="molecule type" value="Genomic_DNA"/>
</dbReference>
<feature type="compositionally biased region" description="Basic and acidic residues" evidence="1">
    <location>
        <begin position="93"/>
        <end position="120"/>
    </location>
</feature>
<reference evidence="4 5" key="1">
    <citation type="journal article" date="2020" name="Cell Host Microbe">
        <title>Functional and Genomic Variation between Human-Derived Isolates of Lachnospiraceae Reveals Inter- and Intra-Species Diversity.</title>
        <authorList>
            <person name="Sorbara M.T."/>
            <person name="Littmann E.R."/>
            <person name="Fontana E."/>
            <person name="Moody T.U."/>
            <person name="Kohout C.E."/>
            <person name="Gjonbalaj M."/>
            <person name="Eaton V."/>
            <person name="Seok R."/>
            <person name="Leiner I.M."/>
            <person name="Pamer E.G."/>
        </authorList>
    </citation>
    <scope>NUCLEOTIDE SEQUENCE [LARGE SCALE GENOMIC DNA]</scope>
    <source>
        <strain evidence="4 5">MSK.1.17</strain>
    </source>
</reference>
<dbReference type="InterPro" id="IPR036259">
    <property type="entry name" value="MFS_trans_sf"/>
</dbReference>
<evidence type="ECO:0000313" key="3">
    <source>
        <dbReference type="EMBL" id="MCG4746064.1"/>
    </source>
</evidence>
<keyword evidence="2" id="KW-0472">Membrane</keyword>
<dbReference type="AlphaFoldDB" id="A0AAW5BZ08"/>
<feature type="region of interest" description="Disordered" evidence="1">
    <location>
        <begin position="93"/>
        <end position="143"/>
    </location>
</feature>
<feature type="transmembrane region" description="Helical" evidence="2">
    <location>
        <begin position="169"/>
        <end position="194"/>
    </location>
</feature>
<evidence type="ECO:0000256" key="1">
    <source>
        <dbReference type="SAM" id="MobiDB-lite"/>
    </source>
</evidence>
<evidence type="ECO:0000313" key="4">
    <source>
        <dbReference type="EMBL" id="NSJ48130.1"/>
    </source>
</evidence>
<protein>
    <submittedName>
        <fullName evidence="3">DUF1700 domain-containing protein</fullName>
    </submittedName>
</protein>
<gene>
    <name evidence="4" type="ORF">G5B36_05390</name>
    <name evidence="3" type="ORF">L0N08_11620</name>
</gene>
<evidence type="ECO:0000313" key="5">
    <source>
        <dbReference type="Proteomes" id="UP000669239"/>
    </source>
</evidence>
<dbReference type="Proteomes" id="UP001299608">
    <property type="component" value="Unassembled WGS sequence"/>
</dbReference>
<dbReference type="Pfam" id="PF22564">
    <property type="entry name" value="HAAS"/>
    <property type="match status" value="1"/>
</dbReference>
<feature type="transmembrane region" description="Helical" evidence="2">
    <location>
        <begin position="235"/>
        <end position="259"/>
    </location>
</feature>
<reference evidence="4" key="2">
    <citation type="submission" date="2020-02" db="EMBL/GenBank/DDBJ databases">
        <authorList>
            <person name="Littmann E."/>
            <person name="Sorbara M."/>
        </authorList>
    </citation>
    <scope>NUCLEOTIDE SEQUENCE</scope>
    <source>
        <strain evidence="4">MSK.1.17</strain>
    </source>
</reference>
<reference evidence="3" key="3">
    <citation type="submission" date="2022-01" db="EMBL/GenBank/DDBJ databases">
        <title>Collection of gut derived symbiotic bacterial strains cultured from healthy donors.</title>
        <authorList>
            <person name="Lin H."/>
            <person name="Kohout C."/>
            <person name="Waligurski E."/>
            <person name="Pamer E.G."/>
        </authorList>
    </citation>
    <scope>NUCLEOTIDE SEQUENCE</scope>
    <source>
        <strain evidence="3">DFI.6.55</strain>
    </source>
</reference>
<dbReference type="RefSeq" id="WP_165641378.1">
    <property type="nucleotide sequence ID" value="NZ_BAABZL010000001.1"/>
</dbReference>
<keyword evidence="2" id="KW-1133">Transmembrane helix</keyword>
<organism evidence="3 6">
    <name type="scientific">Enterocloster aldenensis</name>
    <dbReference type="NCBI Taxonomy" id="358742"/>
    <lineage>
        <taxon>Bacteria</taxon>
        <taxon>Bacillati</taxon>
        <taxon>Bacillota</taxon>
        <taxon>Clostridia</taxon>
        <taxon>Lachnospirales</taxon>
        <taxon>Lachnospiraceae</taxon>
        <taxon>Enterocloster</taxon>
    </lineage>
</organism>
<proteinExistence type="predicted"/>
<accession>A0AAW5BZ08</accession>
<evidence type="ECO:0000256" key="2">
    <source>
        <dbReference type="SAM" id="Phobius"/>
    </source>
</evidence>
<keyword evidence="2" id="KW-0812">Transmembrane</keyword>
<sequence length="286" mass="31892">MTRDEFMKELAYLLQDIQDEDKEDALQYYMDYFDEAGPDREADVVRELGSPERIASIIRSDMAGNLEDGGEFTESGYKDERFRDPNYQVVKRFDLPEGREPEWQESRRDDRVRQDGRQENIHGAQGSQDSWQENVHGAQGNRDSWQENVHDAQGNHGRPRPRTSGPLKVILWIILIIVAAPVLLGIGGGAMGIVGGLLGILVGALVLIGVLTIAMLLSGVAMVPYGIVHIFMHPLNGFLISGTGLIFLGVGVLLLALAVLFYGRFIPYLIRGIVNSLNRLLHKRRS</sequence>
<feature type="transmembrane region" description="Helical" evidence="2">
    <location>
        <begin position="200"/>
        <end position="223"/>
    </location>
</feature>
<dbReference type="SUPFAM" id="SSF103473">
    <property type="entry name" value="MFS general substrate transporter"/>
    <property type="match status" value="1"/>
</dbReference>
<dbReference type="Proteomes" id="UP000669239">
    <property type="component" value="Unassembled WGS sequence"/>
</dbReference>